<dbReference type="Proteomes" id="UP001163266">
    <property type="component" value="Chromosome"/>
</dbReference>
<name>A0ABY6MRW9_9BURK</name>
<dbReference type="RefSeq" id="WP_264892383.1">
    <property type="nucleotide sequence ID" value="NZ_CP110257.1"/>
</dbReference>
<reference evidence="1" key="1">
    <citation type="submission" date="2022-10" db="EMBL/GenBank/DDBJ databases">
        <title>Complete genome sequence of Schlegelella aquatica LMG 23380.</title>
        <authorList>
            <person name="Musilova J."/>
            <person name="Kourilova X."/>
            <person name="Bezdicek M."/>
            <person name="Hermankova K."/>
            <person name="Obruca S."/>
            <person name="Sedlar K."/>
        </authorList>
    </citation>
    <scope>NUCLEOTIDE SEQUENCE</scope>
    <source>
        <strain evidence="1">LMG 23380</strain>
    </source>
</reference>
<sequence length="252" mass="28136">MLLMDETTIPFGEPELMRASAFRRYLQELACSPAGDPARSRWTSLSPSLMADLQRFEHRGEGADVLEVLAACLRHAQRVVVHCEAGGYVLPITLFPRERLFHCPADPGTYLLQRLALLRVLRLEPAVLRPPGDREEALVGHSSQYHPLDPLLWVLALHGARSELLPEIAEPALYRTAPGLDLRTMPMSPAHRQAIRHMRGQPVSVRDLADMLSGTREEASRLLNALYLQSGLIVSRSLPSSAGSWFATLRRR</sequence>
<organism evidence="1 2">
    <name type="scientific">Caldimonas aquatica</name>
    <dbReference type="NCBI Taxonomy" id="376175"/>
    <lineage>
        <taxon>Bacteria</taxon>
        <taxon>Pseudomonadati</taxon>
        <taxon>Pseudomonadota</taxon>
        <taxon>Betaproteobacteria</taxon>
        <taxon>Burkholderiales</taxon>
        <taxon>Sphaerotilaceae</taxon>
        <taxon>Caldimonas</taxon>
    </lineage>
</organism>
<evidence type="ECO:0000313" key="2">
    <source>
        <dbReference type="Proteomes" id="UP001163266"/>
    </source>
</evidence>
<gene>
    <name evidence="1" type="ORF">OMP39_14000</name>
</gene>
<evidence type="ECO:0000313" key="1">
    <source>
        <dbReference type="EMBL" id="UZD54755.1"/>
    </source>
</evidence>
<dbReference type="EMBL" id="CP110257">
    <property type="protein sequence ID" value="UZD54755.1"/>
    <property type="molecule type" value="Genomic_DNA"/>
</dbReference>
<proteinExistence type="predicted"/>
<keyword evidence="2" id="KW-1185">Reference proteome</keyword>
<protein>
    <submittedName>
        <fullName evidence="1">Uncharacterized protein</fullName>
    </submittedName>
</protein>
<accession>A0ABY6MRW9</accession>